<dbReference type="RefSeq" id="WP_115548907.1">
    <property type="nucleotide sequence ID" value="NZ_QRGP01000001.1"/>
</dbReference>
<dbReference type="OrthoDB" id="9814204at2"/>
<dbReference type="InterPro" id="IPR050789">
    <property type="entry name" value="Diverse_Enzym_Activities"/>
</dbReference>
<dbReference type="Pfam" id="PF00144">
    <property type="entry name" value="Beta-lactamase"/>
    <property type="match status" value="1"/>
</dbReference>
<organism evidence="2 3">
    <name type="scientific">Sphingorhabdus pulchriflava</name>
    <dbReference type="NCBI Taxonomy" id="2292257"/>
    <lineage>
        <taxon>Bacteria</taxon>
        <taxon>Pseudomonadati</taxon>
        <taxon>Pseudomonadota</taxon>
        <taxon>Alphaproteobacteria</taxon>
        <taxon>Sphingomonadales</taxon>
        <taxon>Sphingomonadaceae</taxon>
        <taxon>Sphingorhabdus</taxon>
    </lineage>
</organism>
<feature type="domain" description="Beta-lactamase-related" evidence="1">
    <location>
        <begin position="88"/>
        <end position="377"/>
    </location>
</feature>
<evidence type="ECO:0000259" key="1">
    <source>
        <dbReference type="Pfam" id="PF00144"/>
    </source>
</evidence>
<keyword evidence="2" id="KW-0378">Hydrolase</keyword>
<protein>
    <submittedName>
        <fullName evidence="2">Class C beta-lactamase-related serine hydrolase</fullName>
    </submittedName>
</protein>
<sequence>MKKWIIGLLVVAAAVLGIGWLTMDKDMRNLAANLPTDRNVLFWSIPQRDAAFRTMDRLPVLAKANIIGAGEKVFPLPKGAELKPGIDVDAYMKAQRTAGLVIVHNGQIRLEKYGLDFDGNGKWTSFSVAKSLTSTMVGAAIKDGYIKSLDDKVTQYIPEMKGSAYDDVTIAQLLTMTSGIKWNEDYEDPKSDVARFNEHKAEPGIDVTVSYMRKLPREAPAGTKWVYKTGETNLIGVLVSKATGKKLSDYLSEKVWAPFGMEQDGSWLLGSTGHEISGCCIQASTRDYARFGMFILGGGLVNGKAILPDGWIASATTKQADIGTPGRGYGFQWWTYDDGSYAAQGIFGQGIFIDPKRKLVIASNSNWPRATDPAGQDGREAFYKAVQKALDDELASFPEDVK</sequence>
<proteinExistence type="predicted"/>
<dbReference type="PANTHER" id="PTHR43283">
    <property type="entry name" value="BETA-LACTAMASE-RELATED"/>
    <property type="match status" value="1"/>
</dbReference>
<keyword evidence="3" id="KW-1185">Reference proteome</keyword>
<dbReference type="Gene3D" id="3.40.710.10">
    <property type="entry name" value="DD-peptidase/beta-lactamase superfamily"/>
    <property type="match status" value="1"/>
</dbReference>
<dbReference type="PANTHER" id="PTHR43283:SF14">
    <property type="entry name" value="BLL8153 PROTEIN"/>
    <property type="match status" value="1"/>
</dbReference>
<dbReference type="EMBL" id="QRGP01000001">
    <property type="protein sequence ID" value="RDV07363.1"/>
    <property type="molecule type" value="Genomic_DNA"/>
</dbReference>
<dbReference type="InterPro" id="IPR012338">
    <property type="entry name" value="Beta-lactam/transpept-like"/>
</dbReference>
<dbReference type="SUPFAM" id="SSF56601">
    <property type="entry name" value="beta-lactamase/transpeptidase-like"/>
    <property type="match status" value="1"/>
</dbReference>
<dbReference type="Proteomes" id="UP000263833">
    <property type="component" value="Unassembled WGS sequence"/>
</dbReference>
<accession>A0A371BJ05</accession>
<name>A0A371BJ05_9SPHN</name>
<evidence type="ECO:0000313" key="3">
    <source>
        <dbReference type="Proteomes" id="UP000263833"/>
    </source>
</evidence>
<gene>
    <name evidence="2" type="ORF">DXH95_08400</name>
</gene>
<comment type="caution">
    <text evidence="2">The sequence shown here is derived from an EMBL/GenBank/DDBJ whole genome shotgun (WGS) entry which is preliminary data.</text>
</comment>
<dbReference type="GO" id="GO:0016787">
    <property type="term" value="F:hydrolase activity"/>
    <property type="evidence" value="ECO:0007669"/>
    <property type="project" value="UniProtKB-KW"/>
</dbReference>
<dbReference type="AlphaFoldDB" id="A0A371BJ05"/>
<evidence type="ECO:0000313" key="2">
    <source>
        <dbReference type="EMBL" id="RDV07363.1"/>
    </source>
</evidence>
<reference evidence="3" key="1">
    <citation type="submission" date="2018-08" db="EMBL/GenBank/DDBJ databases">
        <authorList>
            <person name="Kim S.-J."/>
            <person name="Jung G.-Y."/>
        </authorList>
    </citation>
    <scope>NUCLEOTIDE SEQUENCE [LARGE SCALE GENOMIC DNA]</scope>
    <source>
        <strain evidence="3">GY_G</strain>
    </source>
</reference>
<dbReference type="InterPro" id="IPR001466">
    <property type="entry name" value="Beta-lactam-related"/>
</dbReference>